<sequence>MGKVAQRYTWLKQVAVALAYVATYEAAHQLTYTEFATGTAVRLLWLLFLPYRYWPALIVGESVPNLLAVYPCLEQFGAAWVALRAIPPIAVMMPIVRYCRSRLALFPSRRLININALLICTLATSLALTAYTSAAMALAHLHPNTLQLTASDAFAVFAGFYFAILAIVPWPLIARYELRAGNWRNKLQLAVESKLLLEGMTVLIPATALLVLAALRLNAAYAQLALMGMFVPVVWLTTRHGWRAAALGGTVTIICAAFLVPSEAQSGDMSTIQTEVFLGVAITSLFVLGARISAQQAQDRRAVNGQQLAQQSYKHGEYRLRQAAHSLDLAAAKLYTTGTRLLGSIGRINPDIENQDHYKQAIDAIRDARQVAESIHPVAWRERGLPAALQETIGRALDDAGINYRCEIKGRGMTRMQPAVMSAAYRIACEAVVLVTSRIACSTVRVSLRGGETNRMRWIVVRVDGSINAMTVARAIHGADNRKRLAARLGASGLNIDQLGEQVRVFDGELHVRKDDEHMSVTVLLHDAARALNEGAPLRLWVH</sequence>
<proteinExistence type="predicted"/>
<gene>
    <name evidence="8" type="ORF">ISN74_13070</name>
</gene>
<keyword evidence="2" id="KW-1003">Cell membrane</keyword>
<reference evidence="8 9" key="1">
    <citation type="submission" date="2020-10" db="EMBL/GenBank/DDBJ databases">
        <title>Phylogeny of dyella-like bacteria.</title>
        <authorList>
            <person name="Fu J."/>
        </authorList>
    </citation>
    <scope>NUCLEOTIDE SEQUENCE [LARGE SCALE GENOMIC DNA]</scope>
    <source>
        <strain evidence="8 9">DHOB09</strain>
    </source>
</reference>
<keyword evidence="5 6" id="KW-0472">Membrane</keyword>
<evidence type="ECO:0000259" key="7">
    <source>
        <dbReference type="Pfam" id="PF05231"/>
    </source>
</evidence>
<evidence type="ECO:0000256" key="1">
    <source>
        <dbReference type="ARBA" id="ARBA00004651"/>
    </source>
</evidence>
<evidence type="ECO:0000256" key="6">
    <source>
        <dbReference type="SAM" id="Phobius"/>
    </source>
</evidence>
<feature type="transmembrane region" description="Helical" evidence="6">
    <location>
        <begin position="244"/>
        <end position="264"/>
    </location>
</feature>
<accession>A0ABX7GQR2</accession>
<dbReference type="Proteomes" id="UP000663181">
    <property type="component" value="Chromosome"/>
</dbReference>
<dbReference type="EMBL" id="CP064030">
    <property type="protein sequence ID" value="QRN52408.1"/>
    <property type="molecule type" value="Genomic_DNA"/>
</dbReference>
<organism evidence="8 9">
    <name type="scientific">Dyella caseinilytica</name>
    <dbReference type="NCBI Taxonomy" id="1849581"/>
    <lineage>
        <taxon>Bacteria</taxon>
        <taxon>Pseudomonadati</taxon>
        <taxon>Pseudomonadota</taxon>
        <taxon>Gammaproteobacteria</taxon>
        <taxon>Lysobacterales</taxon>
        <taxon>Rhodanobacteraceae</taxon>
        <taxon>Dyella</taxon>
    </lineage>
</organism>
<feature type="transmembrane region" description="Helical" evidence="6">
    <location>
        <begin position="220"/>
        <end position="237"/>
    </location>
</feature>
<feature type="transmembrane region" description="Helical" evidence="6">
    <location>
        <begin position="153"/>
        <end position="174"/>
    </location>
</feature>
<keyword evidence="4 6" id="KW-1133">Transmembrane helix</keyword>
<comment type="subcellular location">
    <subcellularLocation>
        <location evidence="1">Cell membrane</location>
        <topology evidence="1">Multi-pass membrane protein</topology>
    </subcellularLocation>
</comment>
<keyword evidence="9" id="KW-1185">Reference proteome</keyword>
<dbReference type="RefSeq" id="WP_188799656.1">
    <property type="nucleotide sequence ID" value="NZ_BMIZ01000002.1"/>
</dbReference>
<feature type="transmembrane region" description="Helical" evidence="6">
    <location>
        <begin position="195"/>
        <end position="214"/>
    </location>
</feature>
<evidence type="ECO:0000313" key="9">
    <source>
        <dbReference type="Proteomes" id="UP000663181"/>
    </source>
</evidence>
<evidence type="ECO:0000256" key="3">
    <source>
        <dbReference type="ARBA" id="ARBA00022692"/>
    </source>
</evidence>
<evidence type="ECO:0000256" key="4">
    <source>
        <dbReference type="ARBA" id="ARBA00022989"/>
    </source>
</evidence>
<keyword evidence="3 6" id="KW-0812">Transmembrane</keyword>
<dbReference type="InterPro" id="IPR007895">
    <property type="entry name" value="MASE1"/>
</dbReference>
<evidence type="ECO:0000256" key="2">
    <source>
        <dbReference type="ARBA" id="ARBA00022475"/>
    </source>
</evidence>
<protein>
    <submittedName>
        <fullName evidence="8">MASE1 domain-containing protein</fullName>
    </submittedName>
</protein>
<feature type="transmembrane region" description="Helical" evidence="6">
    <location>
        <begin position="116"/>
        <end position="141"/>
    </location>
</feature>
<feature type="transmembrane region" description="Helical" evidence="6">
    <location>
        <begin position="76"/>
        <end position="96"/>
    </location>
</feature>
<feature type="domain" description="MASE1" evidence="7">
    <location>
        <begin position="37"/>
        <end position="296"/>
    </location>
</feature>
<feature type="transmembrane region" description="Helical" evidence="6">
    <location>
        <begin position="276"/>
        <end position="294"/>
    </location>
</feature>
<evidence type="ECO:0000313" key="8">
    <source>
        <dbReference type="EMBL" id="QRN52408.1"/>
    </source>
</evidence>
<evidence type="ECO:0000256" key="5">
    <source>
        <dbReference type="ARBA" id="ARBA00023136"/>
    </source>
</evidence>
<dbReference type="Pfam" id="PF05231">
    <property type="entry name" value="MASE1"/>
    <property type="match status" value="1"/>
</dbReference>
<name>A0ABX7GQR2_9GAMM</name>